<comment type="similarity">
    <text evidence="1">Belongs to the multicopper oxidase family.</text>
</comment>
<dbReference type="CDD" id="cd04205">
    <property type="entry name" value="CuRO_2_LCC_like"/>
    <property type="match status" value="1"/>
</dbReference>
<evidence type="ECO:0000259" key="6">
    <source>
        <dbReference type="Pfam" id="PF00394"/>
    </source>
</evidence>
<feature type="domain" description="Plastocyanin-like" evidence="6">
    <location>
        <begin position="156"/>
        <end position="306"/>
    </location>
</feature>
<organism evidence="9">
    <name type="scientific">Achlya hypogyna</name>
    <name type="common">Oomycete</name>
    <name type="synonym">Protoachlya hypogyna</name>
    <dbReference type="NCBI Taxonomy" id="1202772"/>
    <lineage>
        <taxon>Eukaryota</taxon>
        <taxon>Sar</taxon>
        <taxon>Stramenopiles</taxon>
        <taxon>Oomycota</taxon>
        <taxon>Saprolegniomycetes</taxon>
        <taxon>Saprolegniales</taxon>
        <taxon>Achlyaceae</taxon>
        <taxon>Achlya</taxon>
    </lineage>
</organism>
<proteinExistence type="inferred from homology"/>
<evidence type="ECO:0000256" key="3">
    <source>
        <dbReference type="ARBA" id="ARBA00023002"/>
    </source>
</evidence>
<dbReference type="GO" id="GO:0016491">
    <property type="term" value="F:oxidoreductase activity"/>
    <property type="evidence" value="ECO:0007669"/>
    <property type="project" value="UniProtKB-KW"/>
</dbReference>
<dbReference type="SUPFAM" id="SSF49503">
    <property type="entry name" value="Cupredoxins"/>
    <property type="match status" value="3"/>
</dbReference>
<dbReference type="InterPro" id="IPR002355">
    <property type="entry name" value="Cu_oxidase_Cu_BS"/>
</dbReference>
<keyword evidence="11" id="KW-1185">Reference proteome</keyword>
<dbReference type="PANTHER" id="PTHR11709:SF394">
    <property type="entry name" value="FI03373P-RELATED"/>
    <property type="match status" value="1"/>
</dbReference>
<dbReference type="Pfam" id="PF07731">
    <property type="entry name" value="Cu-oxidase_2"/>
    <property type="match status" value="1"/>
</dbReference>
<keyword evidence="3" id="KW-0560">Oxidoreductase</keyword>
<dbReference type="Pfam" id="PF00394">
    <property type="entry name" value="Cu-oxidase"/>
    <property type="match status" value="1"/>
</dbReference>
<feature type="chain" id="PRO_5002026904" evidence="5">
    <location>
        <begin position="21"/>
        <end position="534"/>
    </location>
</feature>
<sequence length="534" mass="57521">MQLMRSLLTALLAFASIAVASHDGCFSANDVYETLVISSGSASPDCVLNNKVLLVNGSFTGPTLTVYQGDKLHLTIVNELDSMFSMHIHGANQFGTPFSDGAAGINAIPMAPKSTATRSSIMSEAGTFFYHAHFKLMDMHVYGALIVKERGEEHEDLVVVLSDYWRADLDALHYGLLDAPSFQFVGLPNSFLTNGKSVSANCTSPGASITTINVKPQQTYRVRVIGGTSLFGVHFRVPQHTMTIVEIEGTKVEPKAVDYIEVLPGQRYTFLLKTDQPVDNYYMQFDGRWRAGAPTNGVSILHYEGAPTPSASNAPPRLPLIAETVSFNEQFVPLTHRNVPASTGAPLRFAGKQVAWGPSGTQRRWSMNNVTYVKQMSTSVLEVVIAQQVGALPAASQPTTSISKGAVVDIVFENAVAINGVCEMHPWHLHGHSFWVVGAGPGAYDPAAPLFKAPIRRDVVGVYPYTNAYNQPAGTNGAACGWVQIRFVADNIGVWPVHCHVASHFDMGMAVVLVVGENELHDPAVVAALRAASA</sequence>
<dbReference type="PANTHER" id="PTHR11709">
    <property type="entry name" value="MULTI-COPPER OXIDASE"/>
    <property type="match status" value="1"/>
</dbReference>
<dbReference type="GO" id="GO:0005507">
    <property type="term" value="F:copper ion binding"/>
    <property type="evidence" value="ECO:0007669"/>
    <property type="project" value="InterPro"/>
</dbReference>
<dbReference type="AlphaFoldDB" id="A0A0A7CP40"/>
<evidence type="ECO:0000313" key="9">
    <source>
        <dbReference type="EMBL" id="AIG56331.1"/>
    </source>
</evidence>
<keyword evidence="5" id="KW-0732">Signal</keyword>
<dbReference type="InterPro" id="IPR033138">
    <property type="entry name" value="Cu_oxidase_CS"/>
</dbReference>
<keyword evidence="4" id="KW-0186">Copper</keyword>
<accession>A0A0A7CP40</accession>
<feature type="domain" description="Plastocyanin-like" evidence="7">
    <location>
        <begin position="395"/>
        <end position="517"/>
    </location>
</feature>
<dbReference type="EMBL" id="KM038870">
    <property type="protein sequence ID" value="AIG56331.1"/>
    <property type="molecule type" value="Genomic_DNA"/>
</dbReference>
<evidence type="ECO:0000313" key="11">
    <source>
        <dbReference type="Proteomes" id="UP000243579"/>
    </source>
</evidence>
<evidence type="ECO:0000256" key="4">
    <source>
        <dbReference type="ARBA" id="ARBA00023008"/>
    </source>
</evidence>
<dbReference type="InterPro" id="IPR011706">
    <property type="entry name" value="Cu-oxidase_C"/>
</dbReference>
<dbReference type="OrthoDB" id="2121828at2759"/>
<reference evidence="9 11" key="1">
    <citation type="journal article" date="2014" name="Genome Biol. Evol.">
        <title>The secreted proteins of Achlya hypogyna and Thraustotheca clavata identify the ancestral oomycete secretome and reveal gene acquisitions by horizontal gene transfer.</title>
        <authorList>
            <person name="Misner I."/>
            <person name="Blouin N."/>
            <person name="Leonard G."/>
            <person name="Richards T.A."/>
            <person name="Lane C.E."/>
        </authorList>
    </citation>
    <scope>NUCLEOTIDE SEQUENCE</scope>
    <source>
        <strain evidence="9 11">ATCC 48635</strain>
    </source>
</reference>
<evidence type="ECO:0000256" key="1">
    <source>
        <dbReference type="ARBA" id="ARBA00010609"/>
    </source>
</evidence>
<dbReference type="PROSITE" id="PS00080">
    <property type="entry name" value="MULTICOPPER_OXIDASE2"/>
    <property type="match status" value="1"/>
</dbReference>
<protein>
    <submittedName>
        <fullName evidence="9">Secreted protein</fullName>
    </submittedName>
</protein>
<dbReference type="InterPro" id="IPR045087">
    <property type="entry name" value="Cu-oxidase_fam"/>
</dbReference>
<evidence type="ECO:0000259" key="8">
    <source>
        <dbReference type="Pfam" id="PF07732"/>
    </source>
</evidence>
<dbReference type="InterPro" id="IPR011707">
    <property type="entry name" value="Cu-oxidase-like_N"/>
</dbReference>
<dbReference type="Proteomes" id="UP000243579">
    <property type="component" value="Unassembled WGS sequence"/>
</dbReference>
<dbReference type="EMBL" id="JNBR01001829">
    <property type="protein sequence ID" value="OQR84926.1"/>
    <property type="molecule type" value="Genomic_DNA"/>
</dbReference>
<evidence type="ECO:0000256" key="5">
    <source>
        <dbReference type="SAM" id="SignalP"/>
    </source>
</evidence>
<gene>
    <name evidence="10" type="ORF">ACHHYP_12555</name>
</gene>
<dbReference type="Gene3D" id="2.60.40.420">
    <property type="entry name" value="Cupredoxins - blue copper proteins"/>
    <property type="match status" value="3"/>
</dbReference>
<dbReference type="InterPro" id="IPR001117">
    <property type="entry name" value="Cu-oxidase_2nd"/>
</dbReference>
<name>A0A0A7CP40_ACHHY</name>
<evidence type="ECO:0000259" key="7">
    <source>
        <dbReference type="Pfam" id="PF07731"/>
    </source>
</evidence>
<dbReference type="PROSITE" id="PS00079">
    <property type="entry name" value="MULTICOPPER_OXIDASE1"/>
    <property type="match status" value="1"/>
</dbReference>
<dbReference type="Pfam" id="PF07732">
    <property type="entry name" value="Cu-oxidase_3"/>
    <property type="match status" value="1"/>
</dbReference>
<dbReference type="InterPro" id="IPR008972">
    <property type="entry name" value="Cupredoxin"/>
</dbReference>
<keyword evidence="2" id="KW-0479">Metal-binding</keyword>
<dbReference type="STRING" id="1202772.A0A0A7CP40"/>
<feature type="signal peptide" evidence="5">
    <location>
        <begin position="1"/>
        <end position="20"/>
    </location>
</feature>
<evidence type="ECO:0000256" key="2">
    <source>
        <dbReference type="ARBA" id="ARBA00022723"/>
    </source>
</evidence>
<evidence type="ECO:0000313" key="10">
    <source>
        <dbReference type="EMBL" id="OQR84926.1"/>
    </source>
</evidence>
<feature type="domain" description="Plastocyanin-like" evidence="8">
    <location>
        <begin position="38"/>
        <end position="150"/>
    </location>
</feature>